<dbReference type="SMART" id="SM00672">
    <property type="entry name" value="CAP10"/>
    <property type="match status" value="1"/>
</dbReference>
<reference evidence="5 6" key="1">
    <citation type="journal article" date="2018" name="Plant J.">
        <title>Genome sequences of Chlorella sorokiniana UTEX 1602 and Micractinium conductrix SAG 241.80: implications to maltose excretion by a green alga.</title>
        <authorList>
            <person name="Arriola M.B."/>
            <person name="Velmurugan N."/>
            <person name="Zhang Y."/>
            <person name="Plunkett M.H."/>
            <person name="Hondzo H."/>
            <person name="Barney B.M."/>
        </authorList>
    </citation>
    <scope>NUCLEOTIDE SEQUENCE [LARGE SCALE GENOMIC DNA]</scope>
    <source>
        <strain evidence="5 6">SAG 241.80</strain>
    </source>
</reference>
<organism evidence="5 6">
    <name type="scientific">Micractinium conductrix</name>
    <dbReference type="NCBI Taxonomy" id="554055"/>
    <lineage>
        <taxon>Eukaryota</taxon>
        <taxon>Viridiplantae</taxon>
        <taxon>Chlorophyta</taxon>
        <taxon>core chlorophytes</taxon>
        <taxon>Trebouxiophyceae</taxon>
        <taxon>Chlorellales</taxon>
        <taxon>Chlorellaceae</taxon>
        <taxon>Chlorella clade</taxon>
        <taxon>Micractinium</taxon>
    </lineage>
</organism>
<feature type="domain" description="Glycosyl transferase CAP10" evidence="4">
    <location>
        <begin position="100"/>
        <end position="338"/>
    </location>
</feature>
<dbReference type="EMBL" id="LHPF02000001">
    <property type="protein sequence ID" value="PSC76631.1"/>
    <property type="molecule type" value="Genomic_DNA"/>
</dbReference>
<feature type="compositionally biased region" description="Low complexity" evidence="3">
    <location>
        <begin position="344"/>
        <end position="362"/>
    </location>
</feature>
<dbReference type="PANTHER" id="PTHR12203:SF35">
    <property type="entry name" value="PROTEIN O-GLUCOSYLTRANSFERASE 1"/>
    <property type="match status" value="1"/>
</dbReference>
<dbReference type="Proteomes" id="UP000239649">
    <property type="component" value="Unassembled WGS sequence"/>
</dbReference>
<dbReference type="OrthoDB" id="202415at2759"/>
<feature type="region of interest" description="Disordered" evidence="3">
    <location>
        <begin position="344"/>
        <end position="400"/>
    </location>
</feature>
<dbReference type="InterPro" id="IPR006598">
    <property type="entry name" value="CAP10"/>
</dbReference>
<dbReference type="PANTHER" id="PTHR12203">
    <property type="entry name" value="KDEL LYS-ASP-GLU-LEU CONTAINING - RELATED"/>
    <property type="match status" value="1"/>
</dbReference>
<dbReference type="GO" id="GO:0016740">
    <property type="term" value="F:transferase activity"/>
    <property type="evidence" value="ECO:0007669"/>
    <property type="project" value="UniProtKB-KW"/>
</dbReference>
<dbReference type="AlphaFoldDB" id="A0A2P6VRC5"/>
<sequence>MKLAAERSYYAQWIEKDLGAWRDHGITQEVVHAAAQLYDVCDGDLLRFQVLNGSLWVQHVTDRRKGWYPSGLGPGNLASKGRVPYAILALMDTLRMFPGQIPDVDAVLHTADFPCVRHSWDAGQPEGRSPMIVLGYQGAPTHHDLPFPDATFWGHEGGYLLDPWGNPAHGWAGQAALLHRKYEHVSLLDRIPQAMWRGRTQDTMYPFRDALRRKFVSCPKELRDAGRPDEATLFSVVEPPVVLQDSCDYRYNTYIESNSYASNLKQKLACGSVLLAPHPQHWEWFGRAMKPGQHYVEVTHEEDHVCEQTLAAVRDMNALFDSRGRRELPPGGPLTPSLAAALAAGQGSAHSGQQKSAALGRRAVGGGGTGAPGRLLISNSSSGRQPAAAEPQPSSDGSYVWRSDRMPWEVAASGQRFVREHVRMQDALLYIRDLLRSYAALQRFKPEPVKSTCYTGARLLEQFSTPHSADGEAVARAYPWLVSWDGGCKPGH</sequence>
<dbReference type="STRING" id="554055.A0A2P6VRC5"/>
<comment type="similarity">
    <text evidence="1">Belongs to the glycosyltransferase 90 family.</text>
</comment>
<protein>
    <submittedName>
        <fullName evidence="5">O-glucosyltransferase 1-like</fullName>
    </submittedName>
</protein>
<evidence type="ECO:0000313" key="6">
    <source>
        <dbReference type="Proteomes" id="UP000239649"/>
    </source>
</evidence>
<gene>
    <name evidence="5" type="primary">g865</name>
    <name evidence="5" type="ORF">C2E20_0865</name>
</gene>
<dbReference type="Pfam" id="PF05686">
    <property type="entry name" value="Glyco_transf_90"/>
    <property type="match status" value="2"/>
</dbReference>
<comment type="caution">
    <text evidence="5">The sequence shown here is derived from an EMBL/GenBank/DDBJ whole genome shotgun (WGS) entry which is preliminary data.</text>
</comment>
<evidence type="ECO:0000313" key="5">
    <source>
        <dbReference type="EMBL" id="PSC76631.1"/>
    </source>
</evidence>
<evidence type="ECO:0000256" key="2">
    <source>
        <dbReference type="ARBA" id="ARBA00022679"/>
    </source>
</evidence>
<keyword evidence="2" id="KW-0808">Transferase</keyword>
<proteinExistence type="inferred from homology"/>
<evidence type="ECO:0000256" key="1">
    <source>
        <dbReference type="ARBA" id="ARBA00010118"/>
    </source>
</evidence>
<evidence type="ECO:0000259" key="4">
    <source>
        <dbReference type="SMART" id="SM00672"/>
    </source>
</evidence>
<name>A0A2P6VRC5_9CHLO</name>
<keyword evidence="6" id="KW-1185">Reference proteome</keyword>
<dbReference type="InterPro" id="IPR051091">
    <property type="entry name" value="O-Glucosyltr/Glycosyltrsf_90"/>
</dbReference>
<evidence type="ECO:0000256" key="3">
    <source>
        <dbReference type="SAM" id="MobiDB-lite"/>
    </source>
</evidence>
<accession>A0A2P6VRC5</accession>